<dbReference type="Proteomes" id="UP000230233">
    <property type="component" value="Chromosome V"/>
</dbReference>
<name>A0A2G5TDX9_9PELO</name>
<comment type="caution">
    <text evidence="1">The sequence shown here is derived from an EMBL/GenBank/DDBJ whole genome shotgun (WGS) entry which is preliminary data.</text>
</comment>
<reference evidence="2" key="1">
    <citation type="submission" date="2017-10" db="EMBL/GenBank/DDBJ databases">
        <title>Rapid genome shrinkage in a self-fertile nematode reveals novel sperm competition proteins.</title>
        <authorList>
            <person name="Yin D."/>
            <person name="Schwarz E.M."/>
            <person name="Thomas C.G."/>
            <person name="Felde R.L."/>
            <person name="Korf I.F."/>
            <person name="Cutter A.D."/>
            <person name="Schartner C.M."/>
            <person name="Ralston E.J."/>
            <person name="Meyer B.J."/>
            <person name="Haag E.S."/>
        </authorList>
    </citation>
    <scope>NUCLEOTIDE SEQUENCE [LARGE SCALE GENOMIC DNA]</scope>
    <source>
        <strain evidence="2">JU1422</strain>
    </source>
</reference>
<organism evidence="1 2">
    <name type="scientific">Caenorhabditis nigoni</name>
    <dbReference type="NCBI Taxonomy" id="1611254"/>
    <lineage>
        <taxon>Eukaryota</taxon>
        <taxon>Metazoa</taxon>
        <taxon>Ecdysozoa</taxon>
        <taxon>Nematoda</taxon>
        <taxon>Chromadorea</taxon>
        <taxon>Rhabditida</taxon>
        <taxon>Rhabditina</taxon>
        <taxon>Rhabditomorpha</taxon>
        <taxon>Rhabditoidea</taxon>
        <taxon>Rhabditidae</taxon>
        <taxon>Peloderinae</taxon>
        <taxon>Caenorhabditis</taxon>
    </lineage>
</organism>
<proteinExistence type="predicted"/>
<protein>
    <submittedName>
        <fullName evidence="1">Uncharacterized protein</fullName>
    </submittedName>
</protein>
<evidence type="ECO:0000313" key="1">
    <source>
        <dbReference type="EMBL" id="PIC25449.1"/>
    </source>
</evidence>
<dbReference type="OrthoDB" id="5898622at2759"/>
<sequence>MENYNLFEEKKLLNLLDYDCVPGDFRNWCAEDPGRVLHLLYVLESKYKLEMQFICDPAITRHPDPGYTWVYGGMSAVTVILGIMGASKVRKDWEIAKLQKLECEISNDPNLLNALPVQNPKFLRVPQRYRIRRIDSGKRMMEAKKGFVEMKRTTVIPQFLKLDKRRKYSIPKERIPRIIIEGPDDII</sequence>
<keyword evidence="2" id="KW-1185">Reference proteome</keyword>
<dbReference type="AlphaFoldDB" id="A0A2G5TDX9"/>
<evidence type="ECO:0000313" key="2">
    <source>
        <dbReference type="Proteomes" id="UP000230233"/>
    </source>
</evidence>
<gene>
    <name evidence="1" type="primary">Cni-C17E7.13</name>
    <name evidence="1" type="synonym">Cnig_chr_V.g18377</name>
    <name evidence="1" type="ORF">B9Z55_018377</name>
</gene>
<dbReference type="EMBL" id="PDUG01000005">
    <property type="protein sequence ID" value="PIC25449.1"/>
    <property type="molecule type" value="Genomic_DNA"/>
</dbReference>
<accession>A0A2G5TDX9</accession>